<feature type="compositionally biased region" description="Basic and acidic residues" evidence="1">
    <location>
        <begin position="397"/>
        <end position="407"/>
    </location>
</feature>
<comment type="caution">
    <text evidence="2">The sequence shown here is derived from an EMBL/GenBank/DDBJ whole genome shotgun (WGS) entry which is preliminary data.</text>
</comment>
<dbReference type="EMBL" id="MNAD01000084">
    <property type="protein sequence ID" value="OJT15903.1"/>
    <property type="molecule type" value="Genomic_DNA"/>
</dbReference>
<evidence type="ECO:0000256" key="1">
    <source>
        <dbReference type="SAM" id="MobiDB-lite"/>
    </source>
</evidence>
<feature type="compositionally biased region" description="Basic residues" evidence="1">
    <location>
        <begin position="383"/>
        <end position="395"/>
    </location>
</feature>
<dbReference type="OrthoDB" id="2802356at2759"/>
<accession>A0A1M2W7U5</accession>
<protein>
    <submittedName>
        <fullName evidence="2">Uncharacterized protein</fullName>
    </submittedName>
</protein>
<dbReference type="Proteomes" id="UP000184267">
    <property type="component" value="Unassembled WGS sequence"/>
</dbReference>
<evidence type="ECO:0000313" key="2">
    <source>
        <dbReference type="EMBL" id="OJT15903.1"/>
    </source>
</evidence>
<feature type="region of interest" description="Disordered" evidence="1">
    <location>
        <begin position="368"/>
        <end position="413"/>
    </location>
</feature>
<organism evidence="2 3">
    <name type="scientific">Trametes pubescens</name>
    <name type="common">White-rot fungus</name>
    <dbReference type="NCBI Taxonomy" id="154538"/>
    <lineage>
        <taxon>Eukaryota</taxon>
        <taxon>Fungi</taxon>
        <taxon>Dikarya</taxon>
        <taxon>Basidiomycota</taxon>
        <taxon>Agaricomycotina</taxon>
        <taxon>Agaricomycetes</taxon>
        <taxon>Polyporales</taxon>
        <taxon>Polyporaceae</taxon>
        <taxon>Trametes</taxon>
    </lineage>
</organism>
<reference evidence="2 3" key="1">
    <citation type="submission" date="2016-10" db="EMBL/GenBank/DDBJ databases">
        <title>Genome sequence of the basidiomycete white-rot fungus Trametes pubescens.</title>
        <authorList>
            <person name="Makela M.R."/>
            <person name="Granchi Z."/>
            <person name="Peng M."/>
            <person name="De Vries R.P."/>
            <person name="Grigoriev I."/>
            <person name="Riley R."/>
            <person name="Hilden K."/>
        </authorList>
    </citation>
    <scope>NUCLEOTIDE SEQUENCE [LARGE SCALE GENOMIC DNA]</scope>
    <source>
        <strain evidence="2 3">FBCC735</strain>
    </source>
</reference>
<dbReference type="AlphaFoldDB" id="A0A1M2W7U5"/>
<keyword evidence="3" id="KW-1185">Reference proteome</keyword>
<proteinExistence type="predicted"/>
<name>A0A1M2W7U5_TRAPU</name>
<evidence type="ECO:0000313" key="3">
    <source>
        <dbReference type="Proteomes" id="UP000184267"/>
    </source>
</evidence>
<sequence>MAYNYYQSQMPGWGTSQFQFGAPPQPVFQPQPSWRGSDFYNAHALNPDPSLYESIMVRLRDILGMGVGHHEARHWHRRIYSGMVQLQQLLPADIGAAAAYEAYRTWKHNSFLYEPLSADRELQREGLIGMAIAETQRLWQYSGRPQDTYGLRAACEASASAANVLADRLFGWTSGGGGAGGVGYSSSYSGSNAGDAYAYDEGYSGRRGRSRHNSFNAPAVVRVGAPGYGEPLGSPYGAGGSPYGAGGSPMPLPGAAAPYGAGIPGSYGAAPGIPGSYGATPGYAGSYGYRSASPNPYGGASPNPYGVQAPYGAGAYPQATPGYPAPGYGAGQYGAGQYPGQYGAQQYGAGGGIVLPDGQVAPAGSTVIISKHRSRRDSSASSGHHHRHHRHRSSSRSRYDDYDRDRYGQSYRY</sequence>
<gene>
    <name evidence="2" type="ORF">TRAPUB_14185</name>
</gene>
<dbReference type="OMA" id="HWHRRIY"/>
<dbReference type="STRING" id="154538.A0A1M2W7U5"/>